<comment type="caution">
    <text evidence="3">The sequence shown here is derived from an EMBL/GenBank/DDBJ whole genome shotgun (WGS) entry which is preliminary data.</text>
</comment>
<feature type="transmembrane region" description="Helical" evidence="2">
    <location>
        <begin position="18"/>
        <end position="34"/>
    </location>
</feature>
<evidence type="ECO:0000256" key="1">
    <source>
        <dbReference type="SAM" id="MobiDB-lite"/>
    </source>
</evidence>
<dbReference type="Proteomes" id="UP001430172">
    <property type="component" value="Unassembled WGS sequence"/>
</dbReference>
<keyword evidence="4" id="KW-1185">Reference proteome</keyword>
<protein>
    <recommendedName>
        <fullName evidence="5">PH domain-containing protein</fullName>
    </recommendedName>
</protein>
<dbReference type="EMBL" id="JAFDVD010000019">
    <property type="protein sequence ID" value="MBM6401930.1"/>
    <property type="molecule type" value="Genomic_DNA"/>
</dbReference>
<dbReference type="RefSeq" id="WP_204132404.1">
    <property type="nucleotide sequence ID" value="NZ_JAFDVD010000019.1"/>
</dbReference>
<keyword evidence="2" id="KW-0472">Membrane</keyword>
<evidence type="ECO:0000256" key="2">
    <source>
        <dbReference type="SAM" id="Phobius"/>
    </source>
</evidence>
<evidence type="ECO:0008006" key="5">
    <source>
        <dbReference type="Google" id="ProtNLM"/>
    </source>
</evidence>
<accession>A0ABS2CPV7</accession>
<proteinExistence type="predicted"/>
<reference evidence="3" key="1">
    <citation type="submission" date="2021-02" db="EMBL/GenBank/DDBJ databases">
        <title>Phycicoccus sp. MQZ13P-5T, whole genome shotgun sequence.</title>
        <authorList>
            <person name="Tuo L."/>
        </authorList>
    </citation>
    <scope>NUCLEOTIDE SEQUENCE</scope>
    <source>
        <strain evidence="3">MQZ13P-5</strain>
    </source>
</reference>
<feature type="region of interest" description="Disordered" evidence="1">
    <location>
        <begin position="138"/>
        <end position="159"/>
    </location>
</feature>
<keyword evidence="2" id="KW-0812">Transmembrane</keyword>
<gene>
    <name evidence="3" type="ORF">JQN70_16145</name>
</gene>
<evidence type="ECO:0000313" key="4">
    <source>
        <dbReference type="Proteomes" id="UP001430172"/>
    </source>
</evidence>
<evidence type="ECO:0000313" key="3">
    <source>
        <dbReference type="EMBL" id="MBM6401930.1"/>
    </source>
</evidence>
<organism evidence="3 4">
    <name type="scientific">Phycicoccus sonneratiae</name>
    <dbReference type="NCBI Taxonomy" id="2807628"/>
    <lineage>
        <taxon>Bacteria</taxon>
        <taxon>Bacillati</taxon>
        <taxon>Actinomycetota</taxon>
        <taxon>Actinomycetes</taxon>
        <taxon>Micrococcales</taxon>
        <taxon>Intrasporangiaceae</taxon>
        <taxon>Phycicoccus</taxon>
    </lineage>
</organism>
<name>A0ABS2CPV7_9MICO</name>
<keyword evidence="2" id="KW-1133">Transmembrane helix</keyword>
<sequence length="159" mass="17018">MDSATEPLVGRPHSSRRFAQAVVGAIALVIGVALLVKGTWFAGAALTLLGLYGLTDLRRKATVTRERLVVQGRVVRRDVALADLVRVTLSPASRPWVALRDGRSFYVRMVSPFHDLRHPGVHDFVGGLRERADAAGAELTAEGAERSPAPPGTSPLFSA</sequence>